<dbReference type="PANTHER" id="PTHR12302">
    <property type="entry name" value="EBNA2 BINDING PROTEIN P100"/>
    <property type="match status" value="1"/>
</dbReference>
<evidence type="ECO:0000256" key="3">
    <source>
        <dbReference type="ARBA" id="ARBA00022801"/>
    </source>
</evidence>
<protein>
    <recommendedName>
        <fullName evidence="5">TNase-like domain-containing protein</fullName>
    </recommendedName>
</protein>
<feature type="transmembrane region" description="Helical" evidence="4">
    <location>
        <begin position="6"/>
        <end position="28"/>
    </location>
</feature>
<dbReference type="PANTHER" id="PTHR12302:SF3">
    <property type="entry name" value="SERINE_THREONINE-PROTEIN KINASE 31"/>
    <property type="match status" value="1"/>
</dbReference>
<keyword evidence="4" id="KW-0812">Transmembrane</keyword>
<evidence type="ECO:0000259" key="5">
    <source>
        <dbReference type="PROSITE" id="PS50830"/>
    </source>
</evidence>
<dbReference type="GO" id="GO:0004519">
    <property type="term" value="F:endonuclease activity"/>
    <property type="evidence" value="ECO:0007669"/>
    <property type="project" value="UniProtKB-KW"/>
</dbReference>
<evidence type="ECO:0000313" key="6">
    <source>
        <dbReference type="EMBL" id="OGD86495.1"/>
    </source>
</evidence>
<dbReference type="GO" id="GO:0016787">
    <property type="term" value="F:hydrolase activity"/>
    <property type="evidence" value="ECO:0007669"/>
    <property type="project" value="UniProtKB-KW"/>
</dbReference>
<sequence>MTNLRHFLYLVLSLSILLAATIVGPFFLKPHRLGEQARLVEVKRAIDGDTIELVGGQRVRYIGIDTPELDKRDCYSSEAAERNKELVVGKFVRLEKDVSETDKYGRLLRYVYAVDKKNKTEIFVNEQLINEGFALTLTLPPDVAFAEKFVEEERQARKHKIGLWSICGLQTVEEEVLEIIR</sequence>
<dbReference type="Gene3D" id="2.40.50.90">
    <property type="match status" value="1"/>
</dbReference>
<evidence type="ECO:0000313" key="7">
    <source>
        <dbReference type="Proteomes" id="UP000176628"/>
    </source>
</evidence>
<gene>
    <name evidence="6" type="ORF">A2Z23_00015</name>
</gene>
<dbReference type="PROSITE" id="PS50830">
    <property type="entry name" value="TNASE_3"/>
    <property type="match status" value="1"/>
</dbReference>
<dbReference type="AlphaFoldDB" id="A0A1F5G3U9"/>
<keyword evidence="1" id="KW-0540">Nuclease</keyword>
<keyword evidence="4" id="KW-1133">Transmembrane helix</keyword>
<keyword evidence="4" id="KW-0472">Membrane</keyword>
<evidence type="ECO:0000256" key="1">
    <source>
        <dbReference type="ARBA" id="ARBA00022722"/>
    </source>
</evidence>
<accession>A0A1F5G3U9</accession>
<dbReference type="InterPro" id="IPR035437">
    <property type="entry name" value="SNase_OB-fold_sf"/>
</dbReference>
<dbReference type="Proteomes" id="UP000176628">
    <property type="component" value="Unassembled WGS sequence"/>
</dbReference>
<evidence type="ECO:0000256" key="2">
    <source>
        <dbReference type="ARBA" id="ARBA00022759"/>
    </source>
</evidence>
<keyword evidence="3" id="KW-0378">Hydrolase</keyword>
<keyword evidence="2" id="KW-0255">Endonuclease</keyword>
<evidence type="ECO:0000256" key="4">
    <source>
        <dbReference type="SAM" id="Phobius"/>
    </source>
</evidence>
<reference evidence="6 7" key="1">
    <citation type="journal article" date="2016" name="Nat. Commun.">
        <title>Thousands of microbial genomes shed light on interconnected biogeochemical processes in an aquifer system.</title>
        <authorList>
            <person name="Anantharaman K."/>
            <person name="Brown C.T."/>
            <person name="Hug L.A."/>
            <person name="Sharon I."/>
            <person name="Castelle C.J."/>
            <person name="Probst A.J."/>
            <person name="Thomas B.C."/>
            <person name="Singh A."/>
            <person name="Wilkins M.J."/>
            <person name="Karaoz U."/>
            <person name="Brodie E.L."/>
            <person name="Williams K.H."/>
            <person name="Hubbard S.S."/>
            <person name="Banfield J.F."/>
        </authorList>
    </citation>
    <scope>NUCLEOTIDE SEQUENCE [LARGE SCALE GENOMIC DNA]</scope>
</reference>
<organism evidence="6 7">
    <name type="scientific">Candidatus Curtissbacteria bacterium RBG_16_39_7</name>
    <dbReference type="NCBI Taxonomy" id="1797707"/>
    <lineage>
        <taxon>Bacteria</taxon>
        <taxon>Candidatus Curtissiibacteriota</taxon>
    </lineage>
</organism>
<comment type="caution">
    <text evidence="6">The sequence shown here is derived from an EMBL/GenBank/DDBJ whole genome shotgun (WGS) entry which is preliminary data.</text>
</comment>
<dbReference type="SUPFAM" id="SSF50199">
    <property type="entry name" value="Staphylococcal nuclease"/>
    <property type="match status" value="1"/>
</dbReference>
<dbReference type="SMART" id="SM00318">
    <property type="entry name" value="SNc"/>
    <property type="match status" value="1"/>
</dbReference>
<proteinExistence type="predicted"/>
<dbReference type="InterPro" id="IPR016071">
    <property type="entry name" value="Staphylococal_nuclease_OB-fold"/>
</dbReference>
<name>A0A1F5G3U9_9BACT</name>
<feature type="domain" description="TNase-like" evidence="5">
    <location>
        <begin position="36"/>
        <end position="166"/>
    </location>
</feature>
<feature type="non-terminal residue" evidence="6">
    <location>
        <position position="181"/>
    </location>
</feature>
<dbReference type="Pfam" id="PF00565">
    <property type="entry name" value="SNase"/>
    <property type="match status" value="1"/>
</dbReference>
<dbReference type="EMBL" id="MFAV01000018">
    <property type="protein sequence ID" value="OGD86495.1"/>
    <property type="molecule type" value="Genomic_DNA"/>
</dbReference>